<dbReference type="InterPro" id="IPR036388">
    <property type="entry name" value="WH-like_DNA-bd_sf"/>
</dbReference>
<accession>A0A859FK15</accession>
<dbReference type="Pfam" id="PF04545">
    <property type="entry name" value="Sigma70_r4"/>
    <property type="match status" value="1"/>
</dbReference>
<protein>
    <submittedName>
        <fullName evidence="8">Sigma-70 family RNA polymerase sigma factor</fullName>
    </submittedName>
</protein>
<dbReference type="InterPro" id="IPR014284">
    <property type="entry name" value="RNA_pol_sigma-70_dom"/>
</dbReference>
<keyword evidence="9" id="KW-1185">Reference proteome</keyword>
<dbReference type="SUPFAM" id="SSF88946">
    <property type="entry name" value="Sigma2 domain of RNA polymerase sigma factors"/>
    <property type="match status" value="1"/>
</dbReference>
<evidence type="ECO:0000256" key="3">
    <source>
        <dbReference type="ARBA" id="ARBA00023082"/>
    </source>
</evidence>
<dbReference type="GO" id="GO:0006352">
    <property type="term" value="P:DNA-templated transcription initiation"/>
    <property type="evidence" value="ECO:0007669"/>
    <property type="project" value="InterPro"/>
</dbReference>
<name>A0A859FK15_9BACI</name>
<dbReference type="InterPro" id="IPR007630">
    <property type="entry name" value="RNA_pol_sigma70_r4"/>
</dbReference>
<sequence length="164" mass="19419">MREVLSEEELHALYEDMKGPLYSFLFRYTHEEQFSIDLVQETFERVKKYEGNYNQEKGSMKNYLFQVAYRLLITKLNRRKTFRRILPFLYTSQEKTLDTADQMTVRDAVLALPDKQRAVIILTYYHDLTQVEIGSILEIPVGTVKSRLHKATATLKEALKEDFR</sequence>
<feature type="domain" description="RNA polymerase sigma-70 region 2" evidence="6">
    <location>
        <begin position="13"/>
        <end position="80"/>
    </location>
</feature>
<dbReference type="Pfam" id="PF04542">
    <property type="entry name" value="Sigma70_r2"/>
    <property type="match status" value="1"/>
</dbReference>
<dbReference type="PANTHER" id="PTHR43133:SF52">
    <property type="entry name" value="ECF RNA POLYMERASE SIGMA FACTOR SIGL"/>
    <property type="match status" value="1"/>
</dbReference>
<dbReference type="CDD" id="cd06171">
    <property type="entry name" value="Sigma70_r4"/>
    <property type="match status" value="1"/>
</dbReference>
<keyword evidence="2" id="KW-0805">Transcription regulation</keyword>
<evidence type="ECO:0000259" key="7">
    <source>
        <dbReference type="Pfam" id="PF04545"/>
    </source>
</evidence>
<dbReference type="InterPro" id="IPR013324">
    <property type="entry name" value="RNA_pol_sigma_r3/r4-like"/>
</dbReference>
<dbReference type="RefSeq" id="WP_176011107.1">
    <property type="nucleotide sequence ID" value="NZ_CP041372.2"/>
</dbReference>
<evidence type="ECO:0000256" key="1">
    <source>
        <dbReference type="ARBA" id="ARBA00010641"/>
    </source>
</evidence>
<gene>
    <name evidence="8" type="ORF">FLK61_24230</name>
</gene>
<dbReference type="InterPro" id="IPR013325">
    <property type="entry name" value="RNA_pol_sigma_r2"/>
</dbReference>
<dbReference type="EMBL" id="CP041372">
    <property type="protein sequence ID" value="QKS73144.1"/>
    <property type="molecule type" value="Genomic_DNA"/>
</dbReference>
<evidence type="ECO:0000256" key="5">
    <source>
        <dbReference type="ARBA" id="ARBA00023163"/>
    </source>
</evidence>
<dbReference type="GO" id="GO:0016987">
    <property type="term" value="F:sigma factor activity"/>
    <property type="evidence" value="ECO:0007669"/>
    <property type="project" value="UniProtKB-KW"/>
</dbReference>
<evidence type="ECO:0000256" key="4">
    <source>
        <dbReference type="ARBA" id="ARBA00023125"/>
    </source>
</evidence>
<dbReference type="Gene3D" id="1.10.1740.10">
    <property type="match status" value="1"/>
</dbReference>
<keyword evidence="5" id="KW-0804">Transcription</keyword>
<dbReference type="Gene3D" id="1.10.10.10">
    <property type="entry name" value="Winged helix-like DNA-binding domain superfamily/Winged helix DNA-binding domain"/>
    <property type="match status" value="1"/>
</dbReference>
<dbReference type="Proteomes" id="UP000318138">
    <property type="component" value="Chromosome"/>
</dbReference>
<organism evidence="8 9">
    <name type="scientific">Paenalkalicoccus suaedae</name>
    <dbReference type="NCBI Taxonomy" id="2592382"/>
    <lineage>
        <taxon>Bacteria</taxon>
        <taxon>Bacillati</taxon>
        <taxon>Bacillota</taxon>
        <taxon>Bacilli</taxon>
        <taxon>Bacillales</taxon>
        <taxon>Bacillaceae</taxon>
        <taxon>Paenalkalicoccus</taxon>
    </lineage>
</organism>
<proteinExistence type="inferred from homology"/>
<dbReference type="AlphaFoldDB" id="A0A859FK15"/>
<keyword evidence="3" id="KW-0731">Sigma factor</keyword>
<evidence type="ECO:0000313" key="9">
    <source>
        <dbReference type="Proteomes" id="UP000318138"/>
    </source>
</evidence>
<reference evidence="9" key="1">
    <citation type="submission" date="2019-07" db="EMBL/GenBank/DDBJ databases">
        <title>Bacillus alkalisoli sp. nov. isolated from saline soil.</title>
        <authorList>
            <person name="Sun J.-Q."/>
            <person name="Xu L."/>
        </authorList>
    </citation>
    <scope>NUCLEOTIDE SEQUENCE [LARGE SCALE GENOMIC DNA]</scope>
    <source>
        <strain evidence="9">M4U3P1</strain>
    </source>
</reference>
<feature type="domain" description="RNA polymerase sigma-70 region 4" evidence="7">
    <location>
        <begin position="111"/>
        <end position="157"/>
    </location>
</feature>
<dbReference type="PANTHER" id="PTHR43133">
    <property type="entry name" value="RNA POLYMERASE ECF-TYPE SIGMA FACTO"/>
    <property type="match status" value="1"/>
</dbReference>
<dbReference type="GO" id="GO:0003677">
    <property type="term" value="F:DNA binding"/>
    <property type="evidence" value="ECO:0007669"/>
    <property type="project" value="UniProtKB-KW"/>
</dbReference>
<dbReference type="InterPro" id="IPR039425">
    <property type="entry name" value="RNA_pol_sigma-70-like"/>
</dbReference>
<dbReference type="SUPFAM" id="SSF88659">
    <property type="entry name" value="Sigma3 and sigma4 domains of RNA polymerase sigma factors"/>
    <property type="match status" value="1"/>
</dbReference>
<dbReference type="KEGG" id="psua:FLK61_24230"/>
<dbReference type="NCBIfam" id="TIGR02937">
    <property type="entry name" value="sigma70-ECF"/>
    <property type="match status" value="1"/>
</dbReference>
<evidence type="ECO:0000313" key="8">
    <source>
        <dbReference type="EMBL" id="QKS73144.1"/>
    </source>
</evidence>
<evidence type="ECO:0000256" key="2">
    <source>
        <dbReference type="ARBA" id="ARBA00023015"/>
    </source>
</evidence>
<keyword evidence="4" id="KW-0238">DNA-binding</keyword>
<dbReference type="InterPro" id="IPR007627">
    <property type="entry name" value="RNA_pol_sigma70_r2"/>
</dbReference>
<comment type="similarity">
    <text evidence="1">Belongs to the sigma-70 factor family. ECF subfamily.</text>
</comment>
<evidence type="ECO:0000259" key="6">
    <source>
        <dbReference type="Pfam" id="PF04542"/>
    </source>
</evidence>